<evidence type="ECO:0000313" key="1">
    <source>
        <dbReference type="EMBL" id="CAD7405470.1"/>
    </source>
</evidence>
<accession>A0A7R9H1L0</accession>
<organism evidence="1">
    <name type="scientific">Timema poppense</name>
    <name type="common">Walking stick</name>
    <dbReference type="NCBI Taxonomy" id="170557"/>
    <lineage>
        <taxon>Eukaryota</taxon>
        <taxon>Metazoa</taxon>
        <taxon>Ecdysozoa</taxon>
        <taxon>Arthropoda</taxon>
        <taxon>Hexapoda</taxon>
        <taxon>Insecta</taxon>
        <taxon>Pterygota</taxon>
        <taxon>Neoptera</taxon>
        <taxon>Polyneoptera</taxon>
        <taxon>Phasmatodea</taxon>
        <taxon>Timematodea</taxon>
        <taxon>Timematoidea</taxon>
        <taxon>Timematidae</taxon>
        <taxon>Timema</taxon>
    </lineage>
</organism>
<gene>
    <name evidence="1" type="ORF">TPSB3V08_LOCUS5000</name>
</gene>
<proteinExistence type="predicted"/>
<dbReference type="AlphaFoldDB" id="A0A7R9H1L0"/>
<protein>
    <submittedName>
        <fullName evidence="1">Uncharacterized protein</fullName>
    </submittedName>
</protein>
<dbReference type="EMBL" id="OD002537">
    <property type="protein sequence ID" value="CAD7405470.1"/>
    <property type="molecule type" value="Genomic_DNA"/>
</dbReference>
<sequence length="148" mass="16764">MFVSYLLPRLTVSAADFFNWHGRLQVEVVWGPPSSRLTVERGAPPPRVLSAQSRQDSAVARSCLNVEWKGTVCKYNIVLPRRPSCRDSCNQPPLNYLLSLCDNTHVEWLLACFEPRLLSDTNGLEFRWSNSEVNAAHCQIEMGRMTGQ</sequence>
<reference evidence="1" key="1">
    <citation type="submission" date="2020-11" db="EMBL/GenBank/DDBJ databases">
        <authorList>
            <person name="Tran Van P."/>
        </authorList>
    </citation>
    <scope>NUCLEOTIDE SEQUENCE</scope>
</reference>
<name>A0A7R9H1L0_TIMPO</name>